<protein>
    <submittedName>
        <fullName evidence="1">Uncharacterized protein</fullName>
    </submittedName>
</protein>
<evidence type="ECO:0000313" key="2">
    <source>
        <dbReference type="Proteomes" id="UP000078492"/>
    </source>
</evidence>
<dbReference type="EMBL" id="KQ979348">
    <property type="protein sequence ID" value="KYN21868.1"/>
    <property type="molecule type" value="Genomic_DNA"/>
</dbReference>
<accession>A0A151J9Y0</accession>
<dbReference type="Proteomes" id="UP000078492">
    <property type="component" value="Unassembled WGS sequence"/>
</dbReference>
<feature type="non-terminal residue" evidence="1">
    <location>
        <position position="1"/>
    </location>
</feature>
<sequence length="111" mass="12393">WRDWKANTLKKVAKHKIYMMGTGGGSPKDLQLSGSENALLNFLTPDASGLRDISEGGFTDMTPSYDKTSNSFALSSNIEEKEDEVFSLDTWNDTIMASHEMYSSEQNTQNM</sequence>
<evidence type="ECO:0000313" key="1">
    <source>
        <dbReference type="EMBL" id="KYN21868.1"/>
    </source>
</evidence>
<proteinExistence type="predicted"/>
<dbReference type="AlphaFoldDB" id="A0A151J9Y0"/>
<keyword evidence="2" id="KW-1185">Reference proteome</keyword>
<organism evidence="1 2">
    <name type="scientific">Trachymyrmex cornetzi</name>
    <dbReference type="NCBI Taxonomy" id="471704"/>
    <lineage>
        <taxon>Eukaryota</taxon>
        <taxon>Metazoa</taxon>
        <taxon>Ecdysozoa</taxon>
        <taxon>Arthropoda</taxon>
        <taxon>Hexapoda</taxon>
        <taxon>Insecta</taxon>
        <taxon>Pterygota</taxon>
        <taxon>Neoptera</taxon>
        <taxon>Endopterygota</taxon>
        <taxon>Hymenoptera</taxon>
        <taxon>Apocrita</taxon>
        <taxon>Aculeata</taxon>
        <taxon>Formicoidea</taxon>
        <taxon>Formicidae</taxon>
        <taxon>Myrmicinae</taxon>
        <taxon>Trachymyrmex</taxon>
    </lineage>
</organism>
<reference evidence="1 2" key="1">
    <citation type="submission" date="2015-09" db="EMBL/GenBank/DDBJ databases">
        <title>Trachymyrmex cornetzi WGS genome.</title>
        <authorList>
            <person name="Nygaard S."/>
            <person name="Hu H."/>
            <person name="Boomsma J."/>
            <person name="Zhang G."/>
        </authorList>
    </citation>
    <scope>NUCLEOTIDE SEQUENCE [LARGE SCALE GENOMIC DNA]</scope>
    <source>
        <strain evidence="1">Tcor2-1</strain>
        <tissue evidence="1">Whole body</tissue>
    </source>
</reference>
<gene>
    <name evidence="1" type="ORF">ALC57_05762</name>
</gene>
<name>A0A151J9Y0_9HYME</name>